<sequence length="305" mass="34641">MRKMRLGMHSYTLHLWGLGQNWGIHAAPYPKSIDLMKLMDMAEEWGLDGLHITGADLETKDDIRLAEVAAAAKTHGLYLEYNCSLNEEFDQRLNESFESAVTVASKIGAELVKFSLDIRRERPLYGSCFQPAVMKQLADIHDQIKRAIPTIEKYGIPIAIENHTETYADEILWLVDSVNHPLVQVCVDTVNSFGVLEGPEIAVEKLASRAICNHFCDHKLSRDQYGARFHGVAIGDGDIDVQRVIDLIRRVSPTDKITFEIEWDMENDSIEDAKAKQMDACIRSIRYLRDVLNVGREEELVDLYH</sequence>
<dbReference type="AlphaFoldDB" id="A0A1B2I6R6"/>
<dbReference type="InterPro" id="IPR050312">
    <property type="entry name" value="IolE/XylAMocC-like"/>
</dbReference>
<dbReference type="KEGG" id="cpor:BED41_11685"/>
<dbReference type="GO" id="GO:0016853">
    <property type="term" value="F:isomerase activity"/>
    <property type="evidence" value="ECO:0007669"/>
    <property type="project" value="UniProtKB-KW"/>
</dbReference>
<evidence type="ECO:0000313" key="3">
    <source>
        <dbReference type="Proteomes" id="UP000093044"/>
    </source>
</evidence>
<dbReference type="Proteomes" id="UP000093044">
    <property type="component" value="Chromosome"/>
</dbReference>
<dbReference type="InterPro" id="IPR013022">
    <property type="entry name" value="Xyl_isomerase-like_TIM-brl"/>
</dbReference>
<dbReference type="EMBL" id="CP016757">
    <property type="protein sequence ID" value="ANZ45678.1"/>
    <property type="molecule type" value="Genomic_DNA"/>
</dbReference>
<protein>
    <submittedName>
        <fullName evidence="2">Sugar isomerase</fullName>
    </submittedName>
</protein>
<keyword evidence="2" id="KW-0413">Isomerase</keyword>
<proteinExistence type="predicted"/>
<dbReference type="Gene3D" id="3.20.20.150">
    <property type="entry name" value="Divalent-metal-dependent TIM barrel enzymes"/>
    <property type="match status" value="1"/>
</dbReference>
<dbReference type="PANTHER" id="PTHR12110">
    <property type="entry name" value="HYDROXYPYRUVATE ISOMERASE"/>
    <property type="match status" value="1"/>
</dbReference>
<evidence type="ECO:0000259" key="1">
    <source>
        <dbReference type="Pfam" id="PF01261"/>
    </source>
</evidence>
<accession>A0A1B2I6R6</accession>
<dbReference type="PANTHER" id="PTHR12110:SF53">
    <property type="entry name" value="BLR5974 PROTEIN"/>
    <property type="match status" value="1"/>
</dbReference>
<dbReference type="GeneID" id="83058507"/>
<reference evidence="2" key="1">
    <citation type="submission" date="2016-08" db="EMBL/GenBank/DDBJ databases">
        <title>Complete genome of Cloacibacillus porcorum.</title>
        <authorList>
            <person name="Looft T."/>
            <person name="Bayles D.O."/>
            <person name="Alt D.P."/>
        </authorList>
    </citation>
    <scope>NUCLEOTIDE SEQUENCE [LARGE SCALE GENOMIC DNA]</scope>
    <source>
        <strain evidence="2">CL-84</strain>
    </source>
</reference>
<dbReference type="InterPro" id="IPR036237">
    <property type="entry name" value="Xyl_isomerase-like_sf"/>
</dbReference>
<name>A0A1B2I6R6_9BACT</name>
<dbReference type="STRING" id="1197717.BED41_11685"/>
<dbReference type="SUPFAM" id="SSF51658">
    <property type="entry name" value="Xylose isomerase-like"/>
    <property type="match status" value="1"/>
</dbReference>
<feature type="domain" description="Xylose isomerase-like TIM barrel" evidence="1">
    <location>
        <begin position="40"/>
        <end position="270"/>
    </location>
</feature>
<gene>
    <name evidence="2" type="ORF">BED41_11685</name>
</gene>
<organism evidence="2 3">
    <name type="scientific">Cloacibacillus porcorum</name>
    <dbReference type="NCBI Taxonomy" id="1197717"/>
    <lineage>
        <taxon>Bacteria</taxon>
        <taxon>Thermotogati</taxon>
        <taxon>Synergistota</taxon>
        <taxon>Synergistia</taxon>
        <taxon>Synergistales</taxon>
        <taxon>Synergistaceae</taxon>
        <taxon>Cloacibacillus</taxon>
    </lineage>
</organism>
<keyword evidence="3" id="KW-1185">Reference proteome</keyword>
<evidence type="ECO:0000313" key="2">
    <source>
        <dbReference type="EMBL" id="ANZ45678.1"/>
    </source>
</evidence>
<dbReference type="RefSeq" id="WP_066746437.1">
    <property type="nucleotide sequence ID" value="NZ_CP016757.1"/>
</dbReference>
<dbReference type="Pfam" id="PF01261">
    <property type="entry name" value="AP_endonuc_2"/>
    <property type="match status" value="1"/>
</dbReference>